<dbReference type="Proteomes" id="UP000218231">
    <property type="component" value="Unassembled WGS sequence"/>
</dbReference>
<proteinExistence type="predicted"/>
<keyword evidence="2" id="KW-1185">Reference proteome</keyword>
<sequence>MPRERLISIVRDGNLIEDSLPMLPDEVLEMIIDQNSPTELVAFGWDSVNRGFASVVRRSLQSRTRFCAPHDPIWAFYKNAISSGCISTNAMHDKLMTLLIQKYFIYVEDMVMPIALFSYLQSIIAKLQAEFPKSRKFMPKLKTLTIQIGGEWGPLTLSQNFNDLKIALRLCNALQEINLDILLTDEEQVTCCGLRELSRFLMEIADEKTKWNVVLEDHTLCGQGYFGPLEMNRCRNKAFICQVRALLDVGVPLNRLVLLDRRKPSPYMLVMPNAKRRSLYMYPEFKLCHELVVCYDIGLVAPIFAHENEQFGQLEIFEVDESHVLYKKDLLEYLGNAPNLSEIRIVLPATWTRRVQRCTKGCFGNPDFNCFRADGWRAVHIKLPRAKLAIIEGSIQNQSQGQNQTQNQNNSFGLPNIYDLIKPTVKSMTCV</sequence>
<comment type="caution">
    <text evidence="1">The sequence shown here is derived from an EMBL/GenBank/DDBJ whole genome shotgun (WGS) entry which is preliminary data.</text>
</comment>
<dbReference type="EMBL" id="LIAE01008043">
    <property type="protein sequence ID" value="PAV75710.1"/>
    <property type="molecule type" value="Genomic_DNA"/>
</dbReference>
<organism evidence="1 2">
    <name type="scientific">Diploscapter pachys</name>
    <dbReference type="NCBI Taxonomy" id="2018661"/>
    <lineage>
        <taxon>Eukaryota</taxon>
        <taxon>Metazoa</taxon>
        <taxon>Ecdysozoa</taxon>
        <taxon>Nematoda</taxon>
        <taxon>Chromadorea</taxon>
        <taxon>Rhabditida</taxon>
        <taxon>Rhabditina</taxon>
        <taxon>Rhabditomorpha</taxon>
        <taxon>Rhabditoidea</taxon>
        <taxon>Rhabditidae</taxon>
        <taxon>Diploscapter</taxon>
    </lineage>
</organism>
<evidence type="ECO:0000313" key="2">
    <source>
        <dbReference type="Proteomes" id="UP000218231"/>
    </source>
</evidence>
<reference evidence="1 2" key="1">
    <citation type="journal article" date="2017" name="Curr. Biol.">
        <title>Genome architecture and evolution of a unichromosomal asexual nematode.</title>
        <authorList>
            <person name="Fradin H."/>
            <person name="Zegar C."/>
            <person name="Gutwein M."/>
            <person name="Lucas J."/>
            <person name="Kovtun M."/>
            <person name="Corcoran D."/>
            <person name="Baugh L.R."/>
            <person name="Kiontke K."/>
            <person name="Gunsalus K."/>
            <person name="Fitch D.H."/>
            <person name="Piano F."/>
        </authorList>
    </citation>
    <scope>NUCLEOTIDE SEQUENCE [LARGE SCALE GENOMIC DNA]</scope>
    <source>
        <strain evidence="1">PF1309</strain>
    </source>
</reference>
<dbReference type="AlphaFoldDB" id="A0A2A2KP68"/>
<dbReference type="OrthoDB" id="5830826at2759"/>
<evidence type="ECO:0000313" key="1">
    <source>
        <dbReference type="EMBL" id="PAV75710.1"/>
    </source>
</evidence>
<protein>
    <submittedName>
        <fullName evidence="1">Uncharacterized protein</fullName>
    </submittedName>
</protein>
<name>A0A2A2KP68_9BILA</name>
<gene>
    <name evidence="1" type="ORF">WR25_09391</name>
</gene>
<accession>A0A2A2KP68</accession>